<evidence type="ECO:0000256" key="1">
    <source>
        <dbReference type="ARBA" id="ARBA00004323"/>
    </source>
</evidence>
<reference evidence="11 12" key="1">
    <citation type="submission" date="2024-05" db="EMBL/GenBank/DDBJ databases">
        <authorList>
            <person name="Wallberg A."/>
        </authorList>
    </citation>
    <scope>NUCLEOTIDE SEQUENCE [LARGE SCALE GENOMIC DNA]</scope>
</reference>
<keyword evidence="5" id="KW-0812">Transmembrane</keyword>
<organism evidence="11 12">
    <name type="scientific">Meganyctiphanes norvegica</name>
    <name type="common">Northern krill</name>
    <name type="synonym">Thysanopoda norvegica</name>
    <dbReference type="NCBI Taxonomy" id="48144"/>
    <lineage>
        <taxon>Eukaryota</taxon>
        <taxon>Metazoa</taxon>
        <taxon>Ecdysozoa</taxon>
        <taxon>Arthropoda</taxon>
        <taxon>Crustacea</taxon>
        <taxon>Multicrustacea</taxon>
        <taxon>Malacostraca</taxon>
        <taxon>Eumalacostraca</taxon>
        <taxon>Eucarida</taxon>
        <taxon>Euphausiacea</taxon>
        <taxon>Euphausiidae</taxon>
        <taxon>Meganyctiphanes</taxon>
    </lineage>
</organism>
<keyword evidence="12" id="KW-1185">Reference proteome</keyword>
<evidence type="ECO:0000256" key="9">
    <source>
        <dbReference type="ARBA" id="ARBA00023136"/>
    </source>
</evidence>
<evidence type="ECO:0000256" key="3">
    <source>
        <dbReference type="ARBA" id="ARBA00022676"/>
    </source>
</evidence>
<proteinExistence type="inferred from homology"/>
<name>A0AAV2RUM2_MEGNR</name>
<dbReference type="AlphaFoldDB" id="A0AAV2RUM2"/>
<keyword evidence="4" id="KW-0808">Transferase</keyword>
<dbReference type="EC" id="2.4.1.-" evidence="10"/>
<comment type="subcellular location">
    <subcellularLocation>
        <location evidence="1 10">Golgi apparatus membrane</location>
        <topology evidence="1 10">Single-pass type II membrane protein</topology>
    </subcellularLocation>
</comment>
<dbReference type="GO" id="GO:0000139">
    <property type="term" value="C:Golgi membrane"/>
    <property type="evidence" value="ECO:0007669"/>
    <property type="project" value="UniProtKB-SubCell"/>
</dbReference>
<keyword evidence="6" id="KW-0735">Signal-anchor</keyword>
<evidence type="ECO:0000256" key="7">
    <source>
        <dbReference type="ARBA" id="ARBA00022989"/>
    </source>
</evidence>
<evidence type="ECO:0000256" key="6">
    <source>
        <dbReference type="ARBA" id="ARBA00022968"/>
    </source>
</evidence>
<keyword evidence="9" id="KW-0472">Membrane</keyword>
<evidence type="ECO:0000313" key="12">
    <source>
        <dbReference type="Proteomes" id="UP001497623"/>
    </source>
</evidence>
<dbReference type="Pfam" id="PF01762">
    <property type="entry name" value="Galactosyl_T"/>
    <property type="match status" value="1"/>
</dbReference>
<comment type="similarity">
    <text evidence="2 10">Belongs to the glycosyltransferase 31 family.</text>
</comment>
<feature type="non-terminal residue" evidence="11">
    <location>
        <position position="1"/>
    </location>
</feature>
<evidence type="ECO:0000256" key="8">
    <source>
        <dbReference type="ARBA" id="ARBA00023034"/>
    </source>
</evidence>
<accession>A0AAV2RUM2</accession>
<dbReference type="Gene3D" id="3.90.550.50">
    <property type="match status" value="1"/>
</dbReference>
<keyword evidence="8 10" id="KW-0333">Golgi apparatus</keyword>
<protein>
    <recommendedName>
        <fullName evidence="10">Hexosyltransferase</fullName>
        <ecNumber evidence="10">2.4.1.-</ecNumber>
    </recommendedName>
</protein>
<dbReference type="GO" id="GO:0016758">
    <property type="term" value="F:hexosyltransferase activity"/>
    <property type="evidence" value="ECO:0007669"/>
    <property type="project" value="InterPro"/>
</dbReference>
<keyword evidence="3 10" id="KW-0328">Glycosyltransferase</keyword>
<sequence length="290" mass="33907">YFPVDEPNFCSDKPELEVIAYVASTLAAIDRRNTTRHTWGLAYKHGIRMRVVFMVGRPKDKTEEGILYSESESYHDMIQGDYTEDYHLVTYKILSSMHWVSSRCPSVPWVIRADDDIIVDPFLLHNLLPKVSKEGFNCHLWSNAKVQRDGKWAVTKQDWNYKHYPIYCAGAFVLHHQQLLHRLLEASCRTPLMVWMEDVYVFGFLAGEAGGIRPELKVTKHIHTFGRMDEKDFGRVTSWVEFNDRVSWWENIVMFHKESSVHSGKKGTFNVNNCFILELFLINLCYHILK</sequence>
<dbReference type="GO" id="GO:0006493">
    <property type="term" value="P:protein O-linked glycosylation"/>
    <property type="evidence" value="ECO:0007669"/>
    <property type="project" value="TreeGrafter"/>
</dbReference>
<keyword evidence="7" id="KW-1133">Transmembrane helix</keyword>
<evidence type="ECO:0000256" key="5">
    <source>
        <dbReference type="ARBA" id="ARBA00022692"/>
    </source>
</evidence>
<comment type="caution">
    <text evidence="11">The sequence shown here is derived from an EMBL/GenBank/DDBJ whole genome shotgun (WGS) entry which is preliminary data.</text>
</comment>
<dbReference type="InterPro" id="IPR002659">
    <property type="entry name" value="Glyco_trans_31"/>
</dbReference>
<evidence type="ECO:0000313" key="11">
    <source>
        <dbReference type="EMBL" id="CAL4136231.1"/>
    </source>
</evidence>
<evidence type="ECO:0000256" key="4">
    <source>
        <dbReference type="ARBA" id="ARBA00022679"/>
    </source>
</evidence>
<gene>
    <name evidence="11" type="ORF">MNOR_LOCUS27775</name>
</gene>
<evidence type="ECO:0000256" key="2">
    <source>
        <dbReference type="ARBA" id="ARBA00008661"/>
    </source>
</evidence>
<dbReference type="Proteomes" id="UP001497623">
    <property type="component" value="Unassembled WGS sequence"/>
</dbReference>
<dbReference type="PANTHER" id="PTHR11214">
    <property type="entry name" value="BETA-1,3-N-ACETYLGLUCOSAMINYLTRANSFERASE"/>
    <property type="match status" value="1"/>
</dbReference>
<evidence type="ECO:0000256" key="10">
    <source>
        <dbReference type="RuleBase" id="RU363063"/>
    </source>
</evidence>
<dbReference type="EMBL" id="CAXKWB010029718">
    <property type="protein sequence ID" value="CAL4136231.1"/>
    <property type="molecule type" value="Genomic_DNA"/>
</dbReference>
<dbReference type="PANTHER" id="PTHR11214:SF3">
    <property type="entry name" value="BETA-1,3-GALACTOSYLTRANSFERASE 6"/>
    <property type="match status" value="1"/>
</dbReference>